<evidence type="ECO:0000256" key="1">
    <source>
        <dbReference type="SAM" id="MobiDB-lite"/>
    </source>
</evidence>
<organism evidence="2 3">
    <name type="scientific">Brachionus plicatilis</name>
    <name type="common">Marine rotifer</name>
    <name type="synonym">Brachionus muelleri</name>
    <dbReference type="NCBI Taxonomy" id="10195"/>
    <lineage>
        <taxon>Eukaryota</taxon>
        <taxon>Metazoa</taxon>
        <taxon>Spiralia</taxon>
        <taxon>Gnathifera</taxon>
        <taxon>Rotifera</taxon>
        <taxon>Eurotatoria</taxon>
        <taxon>Monogononta</taxon>
        <taxon>Pseudotrocha</taxon>
        <taxon>Ploima</taxon>
        <taxon>Brachionidae</taxon>
        <taxon>Brachionus</taxon>
    </lineage>
</organism>
<reference evidence="2 3" key="1">
    <citation type="journal article" date="2018" name="Sci. Rep.">
        <title>Genomic signatures of local adaptation to the degree of environmental predictability in rotifers.</title>
        <authorList>
            <person name="Franch-Gras L."/>
            <person name="Hahn C."/>
            <person name="Garcia-Roger E.M."/>
            <person name="Carmona M.J."/>
            <person name="Serra M."/>
            <person name="Gomez A."/>
        </authorList>
    </citation>
    <scope>NUCLEOTIDE SEQUENCE [LARGE SCALE GENOMIC DNA]</scope>
    <source>
        <strain evidence="2">HYR1</strain>
    </source>
</reference>
<name>A0A3M7P5U1_BRAPC</name>
<dbReference type="EMBL" id="REGN01013240">
    <property type="protein sequence ID" value="RMZ94180.1"/>
    <property type="molecule type" value="Genomic_DNA"/>
</dbReference>
<sequence length="86" mass="10438">MACWELTNSSINLKEVEQKMRENDVYDKYNTTRPMPSRKLYKEMDRSYAANNTLSRYRSQDYNDYNTRPGYRNQSAGRRNLTQYNY</sequence>
<accession>A0A3M7P5U1</accession>
<evidence type="ECO:0000313" key="2">
    <source>
        <dbReference type="EMBL" id="RMZ94180.1"/>
    </source>
</evidence>
<proteinExistence type="predicted"/>
<dbReference type="Proteomes" id="UP000276133">
    <property type="component" value="Unassembled WGS sequence"/>
</dbReference>
<feature type="region of interest" description="Disordered" evidence="1">
    <location>
        <begin position="51"/>
        <end position="86"/>
    </location>
</feature>
<dbReference type="AlphaFoldDB" id="A0A3M7P5U1"/>
<evidence type="ECO:0000313" key="3">
    <source>
        <dbReference type="Proteomes" id="UP000276133"/>
    </source>
</evidence>
<protein>
    <submittedName>
        <fullName evidence="2">Uncharacterized protein</fullName>
    </submittedName>
</protein>
<keyword evidence="3" id="KW-1185">Reference proteome</keyword>
<gene>
    <name evidence="2" type="ORF">BpHYR1_042972</name>
</gene>
<comment type="caution">
    <text evidence="2">The sequence shown here is derived from an EMBL/GenBank/DDBJ whole genome shotgun (WGS) entry which is preliminary data.</text>
</comment>